<sequence>MHKTFHFSVVSTFLHSTKRVYLDSSTPAFRDSIWYCSTRRVNHGHEANKAQVLSGEVYIFTVKSKSLRKLIIREIKMAEACKKMSFLHLPTCVLYLENSNA</sequence>
<reference evidence="1" key="2">
    <citation type="submission" date="2025-08" db="UniProtKB">
        <authorList>
            <consortium name="Ensembl"/>
        </authorList>
    </citation>
    <scope>IDENTIFICATION</scope>
</reference>
<dbReference type="Proteomes" id="UP001501920">
    <property type="component" value="Chromosome 12"/>
</dbReference>
<proteinExistence type="predicted"/>
<accession>A0A3B4BXB2</accession>
<evidence type="ECO:0000313" key="2">
    <source>
        <dbReference type="Proteomes" id="UP001501920"/>
    </source>
</evidence>
<organism evidence="1 2">
    <name type="scientific">Pygocentrus nattereri</name>
    <name type="common">Red-bellied piranha</name>
    <dbReference type="NCBI Taxonomy" id="42514"/>
    <lineage>
        <taxon>Eukaryota</taxon>
        <taxon>Metazoa</taxon>
        <taxon>Chordata</taxon>
        <taxon>Craniata</taxon>
        <taxon>Vertebrata</taxon>
        <taxon>Euteleostomi</taxon>
        <taxon>Actinopterygii</taxon>
        <taxon>Neopterygii</taxon>
        <taxon>Teleostei</taxon>
        <taxon>Ostariophysi</taxon>
        <taxon>Characiformes</taxon>
        <taxon>Characoidei</taxon>
        <taxon>Pygocentrus</taxon>
    </lineage>
</organism>
<dbReference type="OMA" id="WVNHGHE"/>
<protein>
    <submittedName>
        <fullName evidence="1">Uncharacterized protein</fullName>
    </submittedName>
</protein>
<evidence type="ECO:0000313" key="1">
    <source>
        <dbReference type="Ensembl" id="ENSPNAP00000003114.2"/>
    </source>
</evidence>
<name>A0A3B4BXB2_PYGNA</name>
<reference evidence="1 2" key="1">
    <citation type="submission" date="2020-10" db="EMBL/GenBank/DDBJ databases">
        <title>Pygocentrus nattereri (red-bellied piranha) genome, fPygNat1, primary haplotype.</title>
        <authorList>
            <person name="Myers G."/>
            <person name="Meyer A."/>
            <person name="Karagic N."/>
            <person name="Pippel M."/>
            <person name="Winkler S."/>
            <person name="Tracey A."/>
            <person name="Wood J."/>
            <person name="Formenti G."/>
            <person name="Howe K."/>
            <person name="Fedrigo O."/>
            <person name="Jarvis E.D."/>
        </authorList>
    </citation>
    <scope>NUCLEOTIDE SEQUENCE [LARGE SCALE GENOMIC DNA]</scope>
</reference>
<reference evidence="1" key="3">
    <citation type="submission" date="2025-09" db="UniProtKB">
        <authorList>
            <consortium name="Ensembl"/>
        </authorList>
    </citation>
    <scope>IDENTIFICATION</scope>
</reference>
<dbReference type="Ensembl" id="ENSPNAT00000009275.2">
    <property type="protein sequence ID" value="ENSPNAP00000003114.2"/>
    <property type="gene ID" value="ENSPNAG00000009497.2"/>
</dbReference>
<dbReference type="GeneTree" id="ENSGT01090000260459"/>
<dbReference type="AlphaFoldDB" id="A0A3B4BXB2"/>
<keyword evidence="2" id="KW-1185">Reference proteome</keyword>